<dbReference type="AlphaFoldDB" id="A0A8H6KYD6"/>
<protein>
    <submittedName>
        <fullName evidence="1">Uncharacterized protein</fullName>
    </submittedName>
</protein>
<sequence>MGFLVVEGSSQARLRTPAASPCTGRQQHTALAQQGGANYHDMSLLYLPLWPPSLFSKGLMLLNQSVRPALEREDGTHAAPDIDLGGEVGASLELRLVLQWPPDLFDVRMLLWFHPAVPMQHGRSRLPCQPAAQSRIVSLR</sequence>
<dbReference type="EMBL" id="WIGO01000012">
    <property type="protein sequence ID" value="KAF6839548.1"/>
    <property type="molecule type" value="Genomic_DNA"/>
</dbReference>
<gene>
    <name evidence="1" type="ORF">CPLU01_01685</name>
</gene>
<comment type="caution">
    <text evidence="1">The sequence shown here is derived from an EMBL/GenBank/DDBJ whole genome shotgun (WGS) entry which is preliminary data.</text>
</comment>
<name>A0A8H6KYD6_9PEZI</name>
<dbReference type="Proteomes" id="UP000654918">
    <property type="component" value="Unassembled WGS sequence"/>
</dbReference>
<organism evidence="1 2">
    <name type="scientific">Colletotrichum plurivorum</name>
    <dbReference type="NCBI Taxonomy" id="2175906"/>
    <lineage>
        <taxon>Eukaryota</taxon>
        <taxon>Fungi</taxon>
        <taxon>Dikarya</taxon>
        <taxon>Ascomycota</taxon>
        <taxon>Pezizomycotina</taxon>
        <taxon>Sordariomycetes</taxon>
        <taxon>Hypocreomycetidae</taxon>
        <taxon>Glomerellales</taxon>
        <taxon>Glomerellaceae</taxon>
        <taxon>Colletotrichum</taxon>
        <taxon>Colletotrichum orchidearum species complex</taxon>
    </lineage>
</organism>
<proteinExistence type="predicted"/>
<accession>A0A8H6KYD6</accession>
<evidence type="ECO:0000313" key="2">
    <source>
        <dbReference type="Proteomes" id="UP000654918"/>
    </source>
</evidence>
<evidence type="ECO:0000313" key="1">
    <source>
        <dbReference type="EMBL" id="KAF6839548.1"/>
    </source>
</evidence>
<reference evidence="1" key="1">
    <citation type="journal article" date="2020" name="Phytopathology">
        <title>Genome Sequence Resources of Colletotrichum truncatum, C. plurivorum, C. musicola, and C. sojae: Four Species Pathogenic to Soybean (Glycine max).</title>
        <authorList>
            <person name="Rogerio F."/>
            <person name="Boufleur T.R."/>
            <person name="Ciampi-Guillardi M."/>
            <person name="Sukno S.A."/>
            <person name="Thon M.R."/>
            <person name="Massola Junior N.S."/>
            <person name="Baroncelli R."/>
        </authorList>
    </citation>
    <scope>NUCLEOTIDE SEQUENCE</scope>
    <source>
        <strain evidence="1">LFN00145</strain>
    </source>
</reference>
<keyword evidence="2" id="KW-1185">Reference proteome</keyword>